<organism evidence="3 4">
    <name type="scientific">Cupriavidus oxalaticus</name>
    <dbReference type="NCBI Taxonomy" id="96344"/>
    <lineage>
        <taxon>Bacteria</taxon>
        <taxon>Pseudomonadati</taxon>
        <taxon>Pseudomonadota</taxon>
        <taxon>Betaproteobacteria</taxon>
        <taxon>Burkholderiales</taxon>
        <taxon>Burkholderiaceae</taxon>
        <taxon>Cupriavidus</taxon>
    </lineage>
</organism>
<keyword evidence="3" id="KW-0614">Plasmid</keyword>
<dbReference type="Proteomes" id="UP000325743">
    <property type="component" value="Plasmid unnamed1"/>
</dbReference>
<dbReference type="Pfam" id="PF00817">
    <property type="entry name" value="IMS"/>
    <property type="match status" value="1"/>
</dbReference>
<dbReference type="RefSeq" id="WP_151072919.1">
    <property type="nucleotide sequence ID" value="NZ_CP032520.1"/>
</dbReference>
<keyword evidence="1" id="KW-0227">DNA damage</keyword>
<accession>A0A5P3VR77</accession>
<evidence type="ECO:0000313" key="4">
    <source>
        <dbReference type="Proteomes" id="UP000325743"/>
    </source>
</evidence>
<dbReference type="AlphaFoldDB" id="A0A5P3VR77"/>
<evidence type="ECO:0000259" key="2">
    <source>
        <dbReference type="Pfam" id="PF00817"/>
    </source>
</evidence>
<dbReference type="EMBL" id="CP032520">
    <property type="protein sequence ID" value="QEZ48657.1"/>
    <property type="molecule type" value="Genomic_DNA"/>
</dbReference>
<name>A0A5P3VR77_9BURK</name>
<evidence type="ECO:0000313" key="3">
    <source>
        <dbReference type="EMBL" id="QEZ48657.1"/>
    </source>
</evidence>
<dbReference type="PANTHER" id="PTHR35369:SF2">
    <property type="entry name" value="BLR3025 PROTEIN"/>
    <property type="match status" value="1"/>
</dbReference>
<reference evidence="3 4" key="1">
    <citation type="submission" date="2018-09" db="EMBL/GenBank/DDBJ databases">
        <title>Complete genome sequence of Cupriavidus oxalaticus T2, a bacterium capable of phenol tolerance and degradation.</title>
        <authorList>
            <person name="Yan J."/>
        </authorList>
    </citation>
    <scope>NUCLEOTIDE SEQUENCE [LARGE SCALE GENOMIC DNA]</scope>
    <source>
        <strain evidence="3 4">T2</strain>
        <plasmid evidence="3 4">unnamed1</plasmid>
    </source>
</reference>
<sequence length="488" mass="53856">MLRLWICLRLPSLPLEVFRPTWSTTELAVAVLDKERVHLATPLALAAGVKLGMRRGGVQTIAPATILFDRDSGREGDALARITMATLQFSPNVAAAEEAAILIDVSTTLRLFGGPRKLRRRIIETVAAMGFSAMVGSAPTAHGAWLIARSGGGTALTMASLQSRLAGLPILTLPAARKFADWFDGLGCRTLEDLRRLPRAGLQRRCGADFLDALDRAYGEAPEIFEWAEAPPAFDAAVDLPDRIENAEQTLAYVRGLLVQMVGWLTARHLAIKRFRVELRHERGRAAIAPTAIEIALAEPNWHEEHLVRILKERLALVAVEAPMIAVAVSAIDTEPVAPPTDSLFPEPGGTPADHARLLELLSARLGADKVRQPCLRADYRPEVANDWQQATEKPARVSLPAALPRPTWLLGKPVPLIERDHRPFYGSPLHIVSPPERIEAGWWDGQLVTRDYFVAEGKDHTCYWIFQERMGSREGDESRWYLHGLFG</sequence>
<dbReference type="InterPro" id="IPR050356">
    <property type="entry name" value="SulA_CellDiv_inhibitor"/>
</dbReference>
<dbReference type="SUPFAM" id="SSF56672">
    <property type="entry name" value="DNA/RNA polymerases"/>
    <property type="match status" value="1"/>
</dbReference>
<gene>
    <name evidence="3" type="ORF">D2917_30655</name>
</gene>
<dbReference type="InterPro" id="IPR001126">
    <property type="entry name" value="UmuC"/>
</dbReference>
<evidence type="ECO:0000256" key="1">
    <source>
        <dbReference type="ARBA" id="ARBA00022763"/>
    </source>
</evidence>
<dbReference type="GO" id="GO:0006281">
    <property type="term" value="P:DNA repair"/>
    <property type="evidence" value="ECO:0007669"/>
    <property type="project" value="InterPro"/>
</dbReference>
<feature type="domain" description="UmuC" evidence="2">
    <location>
        <begin position="28"/>
        <end position="148"/>
    </location>
</feature>
<dbReference type="InterPro" id="IPR043502">
    <property type="entry name" value="DNA/RNA_pol_sf"/>
</dbReference>
<proteinExistence type="predicted"/>
<protein>
    <submittedName>
        <fullName evidence="3">DNA polymerase Y family protein</fullName>
    </submittedName>
</protein>
<geneLocation type="plasmid" evidence="3">
    <name>unnamed1</name>
</geneLocation>
<dbReference type="PANTHER" id="PTHR35369">
    <property type="entry name" value="BLR3025 PROTEIN-RELATED"/>
    <property type="match status" value="1"/>
</dbReference>
<dbReference type="CDD" id="cd03468">
    <property type="entry name" value="PolY_like"/>
    <property type="match status" value="1"/>
</dbReference>